<name>A0AAN7L2M1_9MYRT</name>
<dbReference type="Gene3D" id="1.20.1280.50">
    <property type="match status" value="1"/>
</dbReference>
<dbReference type="InterPro" id="IPR050796">
    <property type="entry name" value="SCF_F-box_component"/>
</dbReference>
<proteinExistence type="predicted"/>
<accession>A0AAN7L2M1</accession>
<dbReference type="InterPro" id="IPR017451">
    <property type="entry name" value="F-box-assoc_interact_dom"/>
</dbReference>
<dbReference type="AlphaFoldDB" id="A0AAN7L2M1"/>
<evidence type="ECO:0000313" key="3">
    <source>
        <dbReference type="Proteomes" id="UP001345219"/>
    </source>
</evidence>
<evidence type="ECO:0000259" key="1">
    <source>
        <dbReference type="SMART" id="SM00256"/>
    </source>
</evidence>
<dbReference type="Pfam" id="PF00646">
    <property type="entry name" value="F-box"/>
    <property type="match status" value="1"/>
</dbReference>
<dbReference type="Proteomes" id="UP001345219">
    <property type="component" value="Chromosome 22"/>
</dbReference>
<organism evidence="2 3">
    <name type="scientific">Trapa incisa</name>
    <dbReference type="NCBI Taxonomy" id="236973"/>
    <lineage>
        <taxon>Eukaryota</taxon>
        <taxon>Viridiplantae</taxon>
        <taxon>Streptophyta</taxon>
        <taxon>Embryophyta</taxon>
        <taxon>Tracheophyta</taxon>
        <taxon>Spermatophyta</taxon>
        <taxon>Magnoliopsida</taxon>
        <taxon>eudicotyledons</taxon>
        <taxon>Gunneridae</taxon>
        <taxon>Pentapetalae</taxon>
        <taxon>rosids</taxon>
        <taxon>malvids</taxon>
        <taxon>Myrtales</taxon>
        <taxon>Lythraceae</taxon>
        <taxon>Trapa</taxon>
    </lineage>
</organism>
<comment type="caution">
    <text evidence="2">The sequence shown here is derived from an EMBL/GenBank/DDBJ whole genome shotgun (WGS) entry which is preliminary data.</text>
</comment>
<dbReference type="SUPFAM" id="SSF81383">
    <property type="entry name" value="F-box domain"/>
    <property type="match status" value="1"/>
</dbReference>
<dbReference type="InterPro" id="IPR001810">
    <property type="entry name" value="F-box_dom"/>
</dbReference>
<dbReference type="NCBIfam" id="TIGR01640">
    <property type="entry name" value="F_box_assoc_1"/>
    <property type="match status" value="1"/>
</dbReference>
<dbReference type="PANTHER" id="PTHR31672">
    <property type="entry name" value="BNACNNG10540D PROTEIN"/>
    <property type="match status" value="1"/>
</dbReference>
<dbReference type="EMBL" id="JAXIOK010000004">
    <property type="protein sequence ID" value="KAK4773422.1"/>
    <property type="molecule type" value="Genomic_DNA"/>
</dbReference>
<protein>
    <recommendedName>
        <fullName evidence="1">F-box domain-containing protein</fullName>
    </recommendedName>
</protein>
<reference evidence="2 3" key="1">
    <citation type="journal article" date="2023" name="Hortic Res">
        <title>Pangenome of water caltrop reveals structural variations and asymmetric subgenome divergence after allopolyploidization.</title>
        <authorList>
            <person name="Zhang X."/>
            <person name="Chen Y."/>
            <person name="Wang L."/>
            <person name="Yuan Y."/>
            <person name="Fang M."/>
            <person name="Shi L."/>
            <person name="Lu R."/>
            <person name="Comes H.P."/>
            <person name="Ma Y."/>
            <person name="Chen Y."/>
            <person name="Huang G."/>
            <person name="Zhou Y."/>
            <person name="Zheng Z."/>
            <person name="Qiu Y."/>
        </authorList>
    </citation>
    <scope>NUCLEOTIDE SEQUENCE [LARGE SCALE GENOMIC DNA]</scope>
    <source>
        <tissue evidence="2">Roots</tissue>
    </source>
</reference>
<dbReference type="InterPro" id="IPR013187">
    <property type="entry name" value="F-box-assoc_dom_typ3"/>
</dbReference>
<dbReference type="SMART" id="SM00256">
    <property type="entry name" value="FBOX"/>
    <property type="match status" value="1"/>
</dbReference>
<dbReference type="CDD" id="cd22157">
    <property type="entry name" value="F-box_AtFBW1-like"/>
    <property type="match status" value="1"/>
</dbReference>
<dbReference type="InterPro" id="IPR036047">
    <property type="entry name" value="F-box-like_dom_sf"/>
</dbReference>
<evidence type="ECO:0000313" key="2">
    <source>
        <dbReference type="EMBL" id="KAK4773422.1"/>
    </source>
</evidence>
<keyword evidence="3" id="KW-1185">Reference proteome</keyword>
<sequence>MEEISATESVVTAKEADPSFFHIDDIWTEILLRIPAKDLVKLKAVCKSWYKLINSQSFAHSHVDHWRSQCTNCCAIRADCTIDGYTASSILYFSLHHSREKEWEFQLHDLLIRNCYPYMIETESLEELELLASCDGLLLIGCTVNAFCQLLICNPITRSYRRLPLFQPPLDLFFKFESDILKQYDWAMVQNHSTGRYKVFGMCKYPHYLQRICHIVELQRDSEELSCLDWKQLDAPLPNIWLIQSSTAADGKVHWIAATDEQPAQVSILSVDISTDRFSTSAAIMALPETDLEATWNGAFYCTCMQGNEQRIWALENFSKPTWVAKAGSFCYDPDSCWDETISRQFILPGGTKVAVDIDSWYNDAVVALDTDLGCRSNLVICWDAERVVHHINSLVDFS</sequence>
<feature type="domain" description="F-box" evidence="1">
    <location>
        <begin position="23"/>
        <end position="62"/>
    </location>
</feature>
<gene>
    <name evidence="2" type="ORF">SAY87_028441</name>
</gene>
<dbReference type="PANTHER" id="PTHR31672:SF13">
    <property type="entry name" value="F-BOX PROTEIN CPR30-LIKE"/>
    <property type="match status" value="1"/>
</dbReference>
<dbReference type="Pfam" id="PF08268">
    <property type="entry name" value="FBA_3"/>
    <property type="match status" value="1"/>
</dbReference>